<proteinExistence type="predicted"/>
<reference evidence="1 2" key="1">
    <citation type="submission" date="2016-10" db="EMBL/GenBank/DDBJ databases">
        <title>Comparative genomics of Bacillus thuringiensis reveals a path to pathogens against multiple invertebrate hosts.</title>
        <authorList>
            <person name="Zheng J."/>
            <person name="Gao Q."/>
            <person name="Liu H."/>
            <person name="Peng D."/>
            <person name="Ruan L."/>
            <person name="Sun M."/>
        </authorList>
    </citation>
    <scope>NUCLEOTIDE SEQUENCE [LARGE SCALE GENOMIC DNA]</scope>
    <source>
        <strain evidence="1">BGSC 4AC1</strain>
    </source>
</reference>
<comment type="caution">
    <text evidence="1">The sequence shown here is derived from an EMBL/GenBank/DDBJ whole genome shotgun (WGS) entry which is preliminary data.</text>
</comment>
<accession>A0A242WD45</accession>
<sequence length="160" mass="18887">MKAPIPMSATRLKKTIREYIRITFKGTKEEFDLHGVLESNNEKCRNRYRVCIFQTINHVAHEVLVKDGLIRDDEILVPIATVEDIEYEWEIQSTDLMRKYFKTDSIRNSNRVELFTYTEPFNATFTYMDNISLADSVEETSFLNNEISKFAKEIIKIYKN</sequence>
<gene>
    <name evidence="1" type="ORF">BK699_05520</name>
</gene>
<organism evidence="1 2">
    <name type="scientific">Bacillus thuringiensis serovar mexicanensis</name>
    <dbReference type="NCBI Taxonomy" id="180868"/>
    <lineage>
        <taxon>Bacteria</taxon>
        <taxon>Bacillati</taxon>
        <taxon>Bacillota</taxon>
        <taxon>Bacilli</taxon>
        <taxon>Bacillales</taxon>
        <taxon>Bacillaceae</taxon>
        <taxon>Bacillus</taxon>
        <taxon>Bacillus cereus group</taxon>
    </lineage>
</organism>
<evidence type="ECO:0000313" key="1">
    <source>
        <dbReference type="EMBL" id="OTW52829.1"/>
    </source>
</evidence>
<dbReference type="Proteomes" id="UP000195152">
    <property type="component" value="Unassembled WGS sequence"/>
</dbReference>
<dbReference type="AlphaFoldDB" id="A0A242WD45"/>
<dbReference type="RefSeq" id="WP_000646891.1">
    <property type="nucleotide sequence ID" value="NZ_NFCF01000051.1"/>
</dbReference>
<name>A0A242WD45_BACTU</name>
<evidence type="ECO:0000313" key="2">
    <source>
        <dbReference type="Proteomes" id="UP000195152"/>
    </source>
</evidence>
<protein>
    <submittedName>
        <fullName evidence="1">Uncharacterized protein</fullName>
    </submittedName>
</protein>
<dbReference type="EMBL" id="NFCF01000051">
    <property type="protein sequence ID" value="OTW52829.1"/>
    <property type="molecule type" value="Genomic_DNA"/>
</dbReference>